<accession>A0A9D2GP08</accession>
<dbReference type="AlphaFoldDB" id="A0A9D2GP08"/>
<dbReference type="PANTHER" id="PTHR33885">
    <property type="entry name" value="PHAGE SHOCK PROTEIN C"/>
    <property type="match status" value="1"/>
</dbReference>
<evidence type="ECO:0000313" key="8">
    <source>
        <dbReference type="EMBL" id="HIZ85021.1"/>
    </source>
</evidence>
<dbReference type="Pfam" id="PF04024">
    <property type="entry name" value="PspC"/>
    <property type="match status" value="1"/>
</dbReference>
<dbReference type="PANTHER" id="PTHR33885:SF3">
    <property type="entry name" value="PHAGE SHOCK PROTEIN C"/>
    <property type="match status" value="1"/>
</dbReference>
<comment type="caution">
    <text evidence="8">The sequence shown here is derived from an EMBL/GenBank/DDBJ whole genome shotgun (WGS) entry which is preliminary data.</text>
</comment>
<keyword evidence="2" id="KW-1003">Cell membrane</keyword>
<evidence type="ECO:0000313" key="9">
    <source>
        <dbReference type="Proteomes" id="UP000824115"/>
    </source>
</evidence>
<evidence type="ECO:0000256" key="4">
    <source>
        <dbReference type="ARBA" id="ARBA00022989"/>
    </source>
</evidence>
<evidence type="ECO:0000256" key="2">
    <source>
        <dbReference type="ARBA" id="ARBA00022475"/>
    </source>
</evidence>
<reference evidence="8" key="1">
    <citation type="journal article" date="2021" name="PeerJ">
        <title>Extensive microbial diversity within the chicken gut microbiome revealed by metagenomics and culture.</title>
        <authorList>
            <person name="Gilroy R."/>
            <person name="Ravi A."/>
            <person name="Getino M."/>
            <person name="Pursley I."/>
            <person name="Horton D.L."/>
            <person name="Alikhan N.F."/>
            <person name="Baker D."/>
            <person name="Gharbi K."/>
            <person name="Hall N."/>
            <person name="Watson M."/>
            <person name="Adriaenssens E.M."/>
            <person name="Foster-Nyarko E."/>
            <person name="Jarju S."/>
            <person name="Secka A."/>
            <person name="Antonio M."/>
            <person name="Oren A."/>
            <person name="Chaudhuri R.R."/>
            <person name="La Ragione R."/>
            <person name="Hildebrand F."/>
            <person name="Pallen M.J."/>
        </authorList>
    </citation>
    <scope>NUCLEOTIDE SEQUENCE</scope>
    <source>
        <strain evidence="8">Gambia16-554</strain>
    </source>
</reference>
<dbReference type="EMBL" id="DXAW01000023">
    <property type="protein sequence ID" value="HIZ85021.1"/>
    <property type="molecule type" value="Genomic_DNA"/>
</dbReference>
<protein>
    <submittedName>
        <fullName evidence="8">PspC domain-containing protein</fullName>
    </submittedName>
</protein>
<dbReference type="Proteomes" id="UP000824115">
    <property type="component" value="Unassembled WGS sequence"/>
</dbReference>
<sequence>MKQVLNVGIGGRSFIIDDDAFDRLNSYLDAFRNRADMGYQTKEVMDDLEMRIADIFTESLSSRQEVVDISLVERVIAQLGMPDGSYATGGSSYKSEPANWGLDAREHPERKLFRDTDHKVFGGVCAGLGWYFDVDVLVIRIVFICMLIFGSIGFWLYIILWIAVPAARTSAEKCRMHGLPATAENMRKFHNC</sequence>
<comment type="subcellular location">
    <subcellularLocation>
        <location evidence="1">Cell membrane</location>
        <topology evidence="1">Single-pass membrane protein</topology>
    </subcellularLocation>
</comment>
<evidence type="ECO:0000256" key="6">
    <source>
        <dbReference type="SAM" id="Phobius"/>
    </source>
</evidence>
<dbReference type="InterPro" id="IPR052027">
    <property type="entry name" value="PspC"/>
</dbReference>
<keyword evidence="3 6" id="KW-0812">Transmembrane</keyword>
<evidence type="ECO:0000256" key="1">
    <source>
        <dbReference type="ARBA" id="ARBA00004162"/>
    </source>
</evidence>
<keyword evidence="5 6" id="KW-0472">Membrane</keyword>
<dbReference type="InterPro" id="IPR007168">
    <property type="entry name" value="Phageshock_PspC_N"/>
</dbReference>
<feature type="domain" description="Phage shock protein PspC N-terminal" evidence="7">
    <location>
        <begin position="110"/>
        <end position="166"/>
    </location>
</feature>
<reference evidence="8" key="2">
    <citation type="submission" date="2021-04" db="EMBL/GenBank/DDBJ databases">
        <authorList>
            <person name="Gilroy R."/>
        </authorList>
    </citation>
    <scope>NUCLEOTIDE SEQUENCE</scope>
    <source>
        <strain evidence="8">Gambia16-554</strain>
    </source>
</reference>
<proteinExistence type="predicted"/>
<keyword evidence="4 6" id="KW-1133">Transmembrane helix</keyword>
<evidence type="ECO:0000256" key="5">
    <source>
        <dbReference type="ARBA" id="ARBA00023136"/>
    </source>
</evidence>
<gene>
    <name evidence="8" type="ORF">IAC04_00825</name>
</gene>
<name>A0A9D2GP08_9BACT</name>
<evidence type="ECO:0000256" key="3">
    <source>
        <dbReference type="ARBA" id="ARBA00022692"/>
    </source>
</evidence>
<evidence type="ECO:0000259" key="7">
    <source>
        <dbReference type="Pfam" id="PF04024"/>
    </source>
</evidence>
<dbReference type="GO" id="GO:0005886">
    <property type="term" value="C:plasma membrane"/>
    <property type="evidence" value="ECO:0007669"/>
    <property type="project" value="UniProtKB-SubCell"/>
</dbReference>
<organism evidence="8 9">
    <name type="scientific">Candidatus Coprenecus stercoravium</name>
    <dbReference type="NCBI Taxonomy" id="2840735"/>
    <lineage>
        <taxon>Bacteria</taxon>
        <taxon>Pseudomonadati</taxon>
        <taxon>Bacteroidota</taxon>
        <taxon>Bacteroidia</taxon>
        <taxon>Bacteroidales</taxon>
        <taxon>Rikenellaceae</taxon>
        <taxon>Rikenellaceae incertae sedis</taxon>
        <taxon>Candidatus Coprenecus</taxon>
    </lineage>
</organism>
<feature type="transmembrane region" description="Helical" evidence="6">
    <location>
        <begin position="137"/>
        <end position="163"/>
    </location>
</feature>